<accession>A0A2J0Z576</accession>
<evidence type="ECO:0000256" key="2">
    <source>
        <dbReference type="ARBA" id="ARBA00022741"/>
    </source>
</evidence>
<name>A0A2J0Z576_RHIML</name>
<dbReference type="InterPro" id="IPR003593">
    <property type="entry name" value="AAA+_ATPase"/>
</dbReference>
<dbReference type="Proteomes" id="UP000231987">
    <property type="component" value="Unassembled WGS sequence"/>
</dbReference>
<dbReference type="EMBL" id="NJGD01000003">
    <property type="protein sequence ID" value="PJR15618.1"/>
    <property type="molecule type" value="Genomic_DNA"/>
</dbReference>
<dbReference type="PROSITE" id="PS50893">
    <property type="entry name" value="ABC_TRANSPORTER_2"/>
    <property type="match status" value="2"/>
</dbReference>
<sequence length="508" mass="55843">MTGKQLLLMDGIHKRFGPLIVSAGVTLDVEENEIHALLGENGAGKTVLMSILCGVLSPNEGRIVFKGRPLKLGSPREAIKHRIGMVHQHFMLVPNLTVAENYVLGQGSPFRVIRDMKAVHARILELSDRYGLDVAPDALVSSLSVGEQQRLEILKVLYHGIELLILDEPTAVLTPQETDRLLHLLRQLVADGKTVVFISHKLDEVMRVSDRVSVMRDAKVVRTVKTSETNARELARMMVGRDVLMDLPRAPLEPGRVVLSVEHLSCDGEAGLPALRDVSFEVRANEIVGIAGVSGNGQSELALALTGLLPVASGSVTLDGTQLAGRSSHEINQLPMAHIPEDRHRMGIVLPLPLTENLILQRFDKPPFSSRGLLDLNEITKQTRDLMRRFKVKASGPGDRIRNLSGGNQQKLVVGRELDRRFDFLLINQLTRGIDIGATELVMHKILEQRSAGKAILLISTELEELFTLSDRILVMYEGRLVGEIPPDRSRLEEIGLLMAGKSPLSAA</sequence>
<organism evidence="5 6">
    <name type="scientific">Rhizobium meliloti</name>
    <name type="common">Ensifer meliloti</name>
    <name type="synonym">Sinorhizobium meliloti</name>
    <dbReference type="NCBI Taxonomy" id="382"/>
    <lineage>
        <taxon>Bacteria</taxon>
        <taxon>Pseudomonadati</taxon>
        <taxon>Pseudomonadota</taxon>
        <taxon>Alphaproteobacteria</taxon>
        <taxon>Hyphomicrobiales</taxon>
        <taxon>Rhizobiaceae</taxon>
        <taxon>Sinorhizobium/Ensifer group</taxon>
        <taxon>Sinorhizobium</taxon>
    </lineage>
</organism>
<keyword evidence="3 5" id="KW-0067">ATP-binding</keyword>
<evidence type="ECO:0000256" key="1">
    <source>
        <dbReference type="ARBA" id="ARBA00005417"/>
    </source>
</evidence>
<dbReference type="AlphaFoldDB" id="A0A2J0Z576"/>
<gene>
    <name evidence="5" type="ORF">CEJ86_07820</name>
</gene>
<proteinExistence type="inferred from homology"/>
<dbReference type="GO" id="GO:0005524">
    <property type="term" value="F:ATP binding"/>
    <property type="evidence" value="ECO:0007669"/>
    <property type="project" value="UniProtKB-KW"/>
</dbReference>
<dbReference type="InterPro" id="IPR017871">
    <property type="entry name" value="ABC_transporter-like_CS"/>
</dbReference>
<feature type="domain" description="ABC transporter" evidence="4">
    <location>
        <begin position="7"/>
        <end position="242"/>
    </location>
</feature>
<protein>
    <submittedName>
        <fullName evidence="5">Heme ABC transporter ATP-binding protein</fullName>
    </submittedName>
</protein>
<dbReference type="PANTHER" id="PTHR43790:SF4">
    <property type="entry name" value="GUANOSINE IMPORT ATP-BINDING PROTEIN NUPO"/>
    <property type="match status" value="1"/>
</dbReference>
<comment type="similarity">
    <text evidence="1">Belongs to the ABC transporter superfamily.</text>
</comment>
<dbReference type="PANTHER" id="PTHR43790">
    <property type="entry name" value="CARBOHYDRATE TRANSPORT ATP-BINDING PROTEIN MG119-RELATED"/>
    <property type="match status" value="1"/>
</dbReference>
<keyword evidence="2" id="KW-0547">Nucleotide-binding</keyword>
<evidence type="ECO:0000313" key="5">
    <source>
        <dbReference type="EMBL" id="PJR15618.1"/>
    </source>
</evidence>
<evidence type="ECO:0000259" key="4">
    <source>
        <dbReference type="PROSITE" id="PS50893"/>
    </source>
</evidence>
<dbReference type="InterPro" id="IPR003439">
    <property type="entry name" value="ABC_transporter-like_ATP-bd"/>
</dbReference>
<dbReference type="SUPFAM" id="SSF52540">
    <property type="entry name" value="P-loop containing nucleoside triphosphate hydrolases"/>
    <property type="match status" value="2"/>
</dbReference>
<dbReference type="GO" id="GO:0016887">
    <property type="term" value="F:ATP hydrolysis activity"/>
    <property type="evidence" value="ECO:0007669"/>
    <property type="project" value="InterPro"/>
</dbReference>
<dbReference type="InterPro" id="IPR050107">
    <property type="entry name" value="ABC_carbohydrate_import_ATPase"/>
</dbReference>
<feature type="domain" description="ABC transporter" evidence="4">
    <location>
        <begin position="259"/>
        <end position="503"/>
    </location>
</feature>
<dbReference type="InterPro" id="IPR027417">
    <property type="entry name" value="P-loop_NTPase"/>
</dbReference>
<evidence type="ECO:0000256" key="3">
    <source>
        <dbReference type="ARBA" id="ARBA00022840"/>
    </source>
</evidence>
<dbReference type="CDD" id="cd03216">
    <property type="entry name" value="ABC_Carb_Monos_I"/>
    <property type="match status" value="1"/>
</dbReference>
<dbReference type="SMART" id="SM00382">
    <property type="entry name" value="AAA"/>
    <property type="match status" value="2"/>
</dbReference>
<reference evidence="5 6" key="1">
    <citation type="submission" date="2017-06" db="EMBL/GenBank/DDBJ databases">
        <title>Ensifer strains isolated from leguminous trees and herbs display diverse denitrification phenotypes with some acting as strong N2O sinks.</title>
        <authorList>
            <person name="Woliy K."/>
            <person name="Mania D."/>
            <person name="Bakken L.R."/>
            <person name="Frostegard A."/>
        </authorList>
    </citation>
    <scope>NUCLEOTIDE SEQUENCE [LARGE SCALE GENOMIC DNA]</scope>
    <source>
        <strain evidence="5 6">AC50a</strain>
    </source>
</reference>
<dbReference type="Gene3D" id="3.40.50.300">
    <property type="entry name" value="P-loop containing nucleotide triphosphate hydrolases"/>
    <property type="match status" value="2"/>
</dbReference>
<dbReference type="Pfam" id="PF00005">
    <property type="entry name" value="ABC_tran"/>
    <property type="match status" value="2"/>
</dbReference>
<dbReference type="PROSITE" id="PS00211">
    <property type="entry name" value="ABC_TRANSPORTER_1"/>
    <property type="match status" value="2"/>
</dbReference>
<evidence type="ECO:0000313" key="6">
    <source>
        <dbReference type="Proteomes" id="UP000231987"/>
    </source>
</evidence>
<dbReference type="CDD" id="cd03215">
    <property type="entry name" value="ABC_Carb_Monos_II"/>
    <property type="match status" value="1"/>
</dbReference>
<comment type="caution">
    <text evidence="5">The sequence shown here is derived from an EMBL/GenBank/DDBJ whole genome shotgun (WGS) entry which is preliminary data.</text>
</comment>
<dbReference type="RefSeq" id="WP_100670878.1">
    <property type="nucleotide sequence ID" value="NZ_NJGD01000003.1"/>
</dbReference>